<name>A0A131YDL3_RHIAP</name>
<accession>A0A131YDL3</accession>
<feature type="signal peptide" evidence="1">
    <location>
        <begin position="1"/>
        <end position="18"/>
    </location>
</feature>
<sequence length="99" mass="11177">MRVCQVAFTVFAASAAHAAYTVKSVQNTNSRQFQNNNIQFPYIQSMHNAHFQCIENKLCLVLVICQVDLVKESINGKISTVYLSVTCVETKWSIEVKCM</sequence>
<evidence type="ECO:0008006" key="3">
    <source>
        <dbReference type="Google" id="ProtNLM"/>
    </source>
</evidence>
<evidence type="ECO:0000313" key="2">
    <source>
        <dbReference type="EMBL" id="JAP76575.1"/>
    </source>
</evidence>
<dbReference type="EMBL" id="GEDV01011982">
    <property type="protein sequence ID" value="JAP76575.1"/>
    <property type="molecule type" value="Transcribed_RNA"/>
</dbReference>
<dbReference type="AlphaFoldDB" id="A0A131YDL3"/>
<feature type="chain" id="PRO_5007284806" description="Lipocalin" evidence="1">
    <location>
        <begin position="19"/>
        <end position="99"/>
    </location>
</feature>
<reference evidence="2" key="1">
    <citation type="journal article" date="2016" name="Ticks Tick Borne Dis.">
        <title>De novo assembly and annotation of the salivary gland transcriptome of Rhipicephalus appendiculatus male and female ticks during blood feeding.</title>
        <authorList>
            <person name="de Castro M.H."/>
            <person name="de Klerk D."/>
            <person name="Pienaar R."/>
            <person name="Latif A.A."/>
            <person name="Rees D.J."/>
            <person name="Mans B.J."/>
        </authorList>
    </citation>
    <scope>NUCLEOTIDE SEQUENCE</scope>
    <source>
        <tissue evidence="2">Salivary glands</tissue>
    </source>
</reference>
<evidence type="ECO:0000256" key="1">
    <source>
        <dbReference type="SAM" id="SignalP"/>
    </source>
</evidence>
<proteinExistence type="predicted"/>
<keyword evidence="1" id="KW-0732">Signal</keyword>
<protein>
    <recommendedName>
        <fullName evidence="3">Lipocalin</fullName>
    </recommendedName>
</protein>
<organism evidence="2">
    <name type="scientific">Rhipicephalus appendiculatus</name>
    <name type="common">Brown ear tick</name>
    <dbReference type="NCBI Taxonomy" id="34631"/>
    <lineage>
        <taxon>Eukaryota</taxon>
        <taxon>Metazoa</taxon>
        <taxon>Ecdysozoa</taxon>
        <taxon>Arthropoda</taxon>
        <taxon>Chelicerata</taxon>
        <taxon>Arachnida</taxon>
        <taxon>Acari</taxon>
        <taxon>Parasitiformes</taxon>
        <taxon>Ixodida</taxon>
        <taxon>Ixodoidea</taxon>
        <taxon>Ixodidae</taxon>
        <taxon>Rhipicephalinae</taxon>
        <taxon>Rhipicephalus</taxon>
        <taxon>Rhipicephalus</taxon>
    </lineage>
</organism>